<dbReference type="InterPro" id="IPR023780">
    <property type="entry name" value="Chromo_domain"/>
</dbReference>
<feature type="region of interest" description="Disordered" evidence="4">
    <location>
        <begin position="185"/>
        <end position="210"/>
    </location>
</feature>
<feature type="compositionally biased region" description="Polar residues" evidence="4">
    <location>
        <begin position="365"/>
        <end position="405"/>
    </location>
</feature>
<dbReference type="PROSITE" id="PS00598">
    <property type="entry name" value="CHROMO_1"/>
    <property type="match status" value="1"/>
</dbReference>
<dbReference type="GO" id="GO:0005634">
    <property type="term" value="C:nucleus"/>
    <property type="evidence" value="ECO:0007669"/>
    <property type="project" value="UniProtKB-SubCell"/>
</dbReference>
<dbReference type="SUPFAM" id="SSF54160">
    <property type="entry name" value="Chromo domain-like"/>
    <property type="match status" value="1"/>
</dbReference>
<evidence type="ECO:0000256" key="4">
    <source>
        <dbReference type="SAM" id="MobiDB-lite"/>
    </source>
</evidence>
<gene>
    <name evidence="6" type="ORF">MKW98_009770</name>
</gene>
<evidence type="ECO:0000256" key="2">
    <source>
        <dbReference type="ARBA" id="ARBA00023242"/>
    </source>
</evidence>
<dbReference type="InterPro" id="IPR044251">
    <property type="entry name" value="LHP1-like"/>
</dbReference>
<evidence type="ECO:0000313" key="6">
    <source>
        <dbReference type="EMBL" id="KAI3925120.1"/>
    </source>
</evidence>
<feature type="compositionally biased region" description="Basic and acidic residues" evidence="4">
    <location>
        <begin position="200"/>
        <end position="210"/>
    </location>
</feature>
<accession>A0AAD4SX68</accession>
<feature type="region of interest" description="Disordered" evidence="4">
    <location>
        <begin position="237"/>
        <end position="263"/>
    </location>
</feature>
<name>A0AAD4SX68_9MAGN</name>
<dbReference type="GO" id="GO:0031507">
    <property type="term" value="P:heterochromatin formation"/>
    <property type="evidence" value="ECO:0007669"/>
    <property type="project" value="InterPro"/>
</dbReference>
<dbReference type="InterPro" id="IPR016197">
    <property type="entry name" value="Chromo-like_dom_sf"/>
</dbReference>
<feature type="region of interest" description="Disordered" evidence="4">
    <location>
        <begin position="513"/>
        <end position="537"/>
    </location>
</feature>
<reference evidence="6" key="1">
    <citation type="submission" date="2022-04" db="EMBL/GenBank/DDBJ databases">
        <title>A functionally conserved STORR gene fusion in Papaver species that diverged 16.8 million years ago.</title>
        <authorList>
            <person name="Catania T."/>
        </authorList>
    </citation>
    <scope>NUCLEOTIDE SEQUENCE</scope>
    <source>
        <strain evidence="6">S-188037</strain>
    </source>
</reference>
<feature type="region of interest" description="Disordered" evidence="4">
    <location>
        <begin position="439"/>
        <end position="460"/>
    </location>
</feature>
<dbReference type="InterPro" id="IPR023779">
    <property type="entry name" value="Chromodomain_CS"/>
</dbReference>
<dbReference type="Gene3D" id="2.40.50.40">
    <property type="match status" value="1"/>
</dbReference>
<dbReference type="PROSITE" id="PS50013">
    <property type="entry name" value="CHROMO_2"/>
    <property type="match status" value="1"/>
</dbReference>
<comment type="subcellular location">
    <subcellularLocation>
        <location evidence="1">Nucleus</location>
    </subcellularLocation>
</comment>
<dbReference type="Proteomes" id="UP001202328">
    <property type="component" value="Unassembled WGS sequence"/>
</dbReference>
<proteinExistence type="predicted"/>
<dbReference type="PANTHER" id="PTHR47240">
    <property type="entry name" value="CHROMO DOMAIN-CONTAINING PROTEIN LHP1"/>
    <property type="match status" value="1"/>
</dbReference>
<dbReference type="CDD" id="cd00024">
    <property type="entry name" value="CD_CSD"/>
    <property type="match status" value="1"/>
</dbReference>
<feature type="compositionally biased region" description="Basic and acidic residues" evidence="4">
    <location>
        <begin position="247"/>
        <end position="258"/>
    </location>
</feature>
<organism evidence="6 7">
    <name type="scientific">Papaver atlanticum</name>
    <dbReference type="NCBI Taxonomy" id="357466"/>
    <lineage>
        <taxon>Eukaryota</taxon>
        <taxon>Viridiplantae</taxon>
        <taxon>Streptophyta</taxon>
        <taxon>Embryophyta</taxon>
        <taxon>Tracheophyta</taxon>
        <taxon>Spermatophyta</taxon>
        <taxon>Magnoliopsida</taxon>
        <taxon>Ranunculales</taxon>
        <taxon>Papaveraceae</taxon>
        <taxon>Papaveroideae</taxon>
        <taxon>Papaver</taxon>
    </lineage>
</organism>
<dbReference type="InterPro" id="IPR000953">
    <property type="entry name" value="Chromo/chromo_shadow_dom"/>
</dbReference>
<evidence type="ECO:0000313" key="7">
    <source>
        <dbReference type="Proteomes" id="UP001202328"/>
    </source>
</evidence>
<keyword evidence="2" id="KW-0539">Nucleus</keyword>
<evidence type="ECO:0000256" key="1">
    <source>
        <dbReference type="ARBA" id="ARBA00004123"/>
    </source>
</evidence>
<keyword evidence="7" id="KW-1185">Reference proteome</keyword>
<feature type="compositionally biased region" description="Polar residues" evidence="4">
    <location>
        <begin position="524"/>
        <end position="537"/>
    </location>
</feature>
<evidence type="ECO:0000259" key="5">
    <source>
        <dbReference type="PROSITE" id="PS50013"/>
    </source>
</evidence>
<protein>
    <recommendedName>
        <fullName evidence="5">Chromo domain-containing protein</fullName>
    </recommendedName>
</protein>
<dbReference type="PANTHER" id="PTHR47240:SF2">
    <property type="entry name" value="CHROMO DOMAIN-CONTAINING PROTEIN LHP1"/>
    <property type="match status" value="1"/>
</dbReference>
<feature type="region of interest" description="Disordered" evidence="4">
    <location>
        <begin position="336"/>
        <end position="411"/>
    </location>
</feature>
<dbReference type="AlphaFoldDB" id="A0AAD4SX68"/>
<dbReference type="EMBL" id="JAJJMB010008202">
    <property type="protein sequence ID" value="KAI3925120.1"/>
    <property type="molecule type" value="Genomic_DNA"/>
</dbReference>
<keyword evidence="3" id="KW-0175">Coiled coil</keyword>
<sequence>MHYCFMAYVIQTQPLQSIILRNTSLPDEAVKTEMDTFATRSDRVHSTCSGGDEDSEEKEAIRMEKELIRLDKEEIRLEKESIRLERDSIRLEREAISLEKEAIRLEKEAIRSEKEAIRSEKEAVQEGLYEVEDVRRKRVSKGQTQYLIKWLGWPESHNTWEPIENLQECLDIVSAFEERLRSRGRKRKRKGTFSQPMKTETIDEEGKGNETIDNLFSKSGAKWMTYENVRMFENENTSVLDLDDAQNGDKSEDGEGPTRDAAAGDQHEVEMFSNPCSNGVQDVCVEFAAISEPNLVLDKEVLEEQSNASVCEANIATSVVLDSEVKSCSQDDRNFTVEVGSQPHPSERTGDHLKPCPTDLPCASKSAQGSPLRKTSCQQGSPSTEEVTQVNSKMSSHTSHGSPQKSADDRATTCMEVPNDKASPLKNELLLCKEECQDGKGGTDQGTDQFTSIPDDPGKDDLLKSFTKTLEEATPRKQIKRSWDSSLSTLSPSSLGVVKCVAPAEEIRPFGFIEGSKTEPSPVPTGQTSSLPDLNISIPTSSSYQHPLIDLQQGKLRAQIYVDSSLSGGSKPDEGV</sequence>
<evidence type="ECO:0000256" key="3">
    <source>
        <dbReference type="SAM" id="Coils"/>
    </source>
</evidence>
<dbReference type="SMART" id="SM00298">
    <property type="entry name" value="CHROMO"/>
    <property type="match status" value="1"/>
</dbReference>
<feature type="compositionally biased region" description="Basic and acidic residues" evidence="4">
    <location>
        <begin position="345"/>
        <end position="354"/>
    </location>
</feature>
<feature type="coiled-coil region" evidence="3">
    <location>
        <begin position="53"/>
        <end position="122"/>
    </location>
</feature>
<comment type="caution">
    <text evidence="6">The sequence shown here is derived from an EMBL/GenBank/DDBJ whole genome shotgun (WGS) entry which is preliminary data.</text>
</comment>
<feature type="domain" description="Chromo" evidence="5">
    <location>
        <begin position="129"/>
        <end position="188"/>
    </location>
</feature>
<dbReference type="Pfam" id="PF00385">
    <property type="entry name" value="Chromo"/>
    <property type="match status" value="1"/>
</dbReference>